<dbReference type="EMBL" id="JH992965">
    <property type="protein sequence ID" value="EKX55163.1"/>
    <property type="molecule type" value="Genomic_DNA"/>
</dbReference>
<evidence type="ECO:0000313" key="5">
    <source>
        <dbReference type="Proteomes" id="UP000011087"/>
    </source>
</evidence>
<dbReference type="AlphaFoldDB" id="L1K472"/>
<sequence>MSAARGDANLAEAAKALTTSRYIDAHNLLEEARFEYLKAGVTDRDELIKAIRKRIDDALNVMCSSSDAKPAQPSASQAAPQAGPPGMELSQRLRLAKQEGDDLINQASKALGNREFLKARSLAEKARASFQAAGSSVARERENIVGNLLSYIQVEEERVEANRRRKLKQQKQEEEVKQMAKRVEDALDSSLAFPTDGEQAKTEEPTIESSPKPDLCILVDNGSSRASSTKLLRSIAERLSKRTGVDVTAVSLAHADKTPAEELDGTPARVFSTFLREEVRDRDIKTILVLPLFLGPSKAVTKRIPDILQGVNDGIAWHWQNLLSRLIVPQEISEIKWFVAPPLCQDNRLVSLMETEVRRTIEENSLDKENPYIIRPSLTTSMITDDCVSQVHAASMERRPGPEYAFCDPLLIDCIPQVGGGDGDIVLSMAFLLPGTHAGEGGDIDEICEKALMESGSRRRVFKTRLMGESELLLDILHRQYEMGLPKLFPLRNKL</sequence>
<dbReference type="KEGG" id="gtt:GUITHDRAFT_131426"/>
<feature type="region of interest" description="Disordered" evidence="2">
    <location>
        <begin position="190"/>
        <end position="215"/>
    </location>
</feature>
<dbReference type="PaxDb" id="55529-EKX55163"/>
<feature type="region of interest" description="Disordered" evidence="2">
    <location>
        <begin position="65"/>
        <end position="87"/>
    </location>
</feature>
<protein>
    <submittedName>
        <fullName evidence="3 4">Uncharacterized protein</fullName>
    </submittedName>
</protein>
<dbReference type="Proteomes" id="UP000011087">
    <property type="component" value="Unassembled WGS sequence"/>
</dbReference>
<accession>L1K472</accession>
<evidence type="ECO:0000313" key="3">
    <source>
        <dbReference type="EMBL" id="EKX55163.1"/>
    </source>
</evidence>
<evidence type="ECO:0000313" key="4">
    <source>
        <dbReference type="EnsemblProtists" id="EKX55163"/>
    </source>
</evidence>
<organism evidence="3">
    <name type="scientific">Guillardia theta (strain CCMP2712)</name>
    <name type="common">Cryptophyte</name>
    <dbReference type="NCBI Taxonomy" id="905079"/>
    <lineage>
        <taxon>Eukaryota</taxon>
        <taxon>Cryptophyceae</taxon>
        <taxon>Pyrenomonadales</taxon>
        <taxon>Geminigeraceae</taxon>
        <taxon>Guillardia</taxon>
    </lineage>
</organism>
<dbReference type="Gene3D" id="3.40.50.1400">
    <property type="match status" value="1"/>
</dbReference>
<dbReference type="HOGENOM" id="CLU_551477_0_0_1"/>
<gene>
    <name evidence="3" type="ORF">GUITHDRAFT_131426</name>
</gene>
<dbReference type="OrthoDB" id="5824at2759"/>
<name>L1K472_GUITC</name>
<dbReference type="SUPFAM" id="SSF53800">
    <property type="entry name" value="Chelatase"/>
    <property type="match status" value="1"/>
</dbReference>
<proteinExistence type="predicted"/>
<reference evidence="5" key="2">
    <citation type="submission" date="2012-11" db="EMBL/GenBank/DDBJ databases">
        <authorList>
            <person name="Kuo A."/>
            <person name="Curtis B.A."/>
            <person name="Tanifuji G."/>
            <person name="Burki F."/>
            <person name="Gruber A."/>
            <person name="Irimia M."/>
            <person name="Maruyama S."/>
            <person name="Arias M.C."/>
            <person name="Ball S.G."/>
            <person name="Gile G.H."/>
            <person name="Hirakawa Y."/>
            <person name="Hopkins J.F."/>
            <person name="Rensing S.A."/>
            <person name="Schmutz J."/>
            <person name="Symeonidi A."/>
            <person name="Elias M."/>
            <person name="Eveleigh R.J."/>
            <person name="Herman E.K."/>
            <person name="Klute M.J."/>
            <person name="Nakayama T."/>
            <person name="Obornik M."/>
            <person name="Reyes-Prieto A."/>
            <person name="Armbrust E.V."/>
            <person name="Aves S.J."/>
            <person name="Beiko R.G."/>
            <person name="Coutinho P."/>
            <person name="Dacks J.B."/>
            <person name="Durnford D.G."/>
            <person name="Fast N.M."/>
            <person name="Green B.R."/>
            <person name="Grisdale C."/>
            <person name="Hempe F."/>
            <person name="Henrissat B."/>
            <person name="Hoppner M.P."/>
            <person name="Ishida K.-I."/>
            <person name="Kim E."/>
            <person name="Koreny L."/>
            <person name="Kroth P.G."/>
            <person name="Liu Y."/>
            <person name="Malik S.-B."/>
            <person name="Maier U.G."/>
            <person name="McRose D."/>
            <person name="Mock T."/>
            <person name="Neilson J.A."/>
            <person name="Onodera N.T."/>
            <person name="Poole A.M."/>
            <person name="Pritham E.J."/>
            <person name="Richards T.A."/>
            <person name="Rocap G."/>
            <person name="Roy S.W."/>
            <person name="Sarai C."/>
            <person name="Schaack S."/>
            <person name="Shirato S."/>
            <person name="Slamovits C.H."/>
            <person name="Spencer D.F."/>
            <person name="Suzuki S."/>
            <person name="Worden A.Z."/>
            <person name="Zauner S."/>
            <person name="Barry K."/>
            <person name="Bell C."/>
            <person name="Bharti A.K."/>
            <person name="Crow J.A."/>
            <person name="Grimwood J."/>
            <person name="Kramer R."/>
            <person name="Lindquist E."/>
            <person name="Lucas S."/>
            <person name="Salamov A."/>
            <person name="McFadden G.I."/>
            <person name="Lane C.E."/>
            <person name="Keeling P.J."/>
            <person name="Gray M.W."/>
            <person name="Grigoriev I.V."/>
            <person name="Archibald J.M."/>
        </authorList>
    </citation>
    <scope>NUCLEOTIDE SEQUENCE</scope>
    <source>
        <strain evidence="5">CCMP2712</strain>
    </source>
</reference>
<evidence type="ECO:0000256" key="1">
    <source>
        <dbReference type="SAM" id="Coils"/>
    </source>
</evidence>
<keyword evidence="1" id="KW-0175">Coiled coil</keyword>
<dbReference type="EnsemblProtists" id="EKX55163">
    <property type="protein sequence ID" value="EKX55163"/>
    <property type="gene ID" value="GUITHDRAFT_131426"/>
</dbReference>
<feature type="compositionally biased region" description="Low complexity" evidence="2">
    <location>
        <begin position="65"/>
        <end position="85"/>
    </location>
</feature>
<feature type="coiled-coil region" evidence="1">
    <location>
        <begin position="151"/>
        <end position="189"/>
    </location>
</feature>
<reference evidence="3 5" key="1">
    <citation type="journal article" date="2012" name="Nature">
        <title>Algal genomes reveal evolutionary mosaicism and the fate of nucleomorphs.</title>
        <authorList>
            <consortium name="DOE Joint Genome Institute"/>
            <person name="Curtis B.A."/>
            <person name="Tanifuji G."/>
            <person name="Burki F."/>
            <person name="Gruber A."/>
            <person name="Irimia M."/>
            <person name="Maruyama S."/>
            <person name="Arias M.C."/>
            <person name="Ball S.G."/>
            <person name="Gile G.H."/>
            <person name="Hirakawa Y."/>
            <person name="Hopkins J.F."/>
            <person name="Kuo A."/>
            <person name="Rensing S.A."/>
            <person name="Schmutz J."/>
            <person name="Symeonidi A."/>
            <person name="Elias M."/>
            <person name="Eveleigh R.J."/>
            <person name="Herman E.K."/>
            <person name="Klute M.J."/>
            <person name="Nakayama T."/>
            <person name="Obornik M."/>
            <person name="Reyes-Prieto A."/>
            <person name="Armbrust E.V."/>
            <person name="Aves S.J."/>
            <person name="Beiko R.G."/>
            <person name="Coutinho P."/>
            <person name="Dacks J.B."/>
            <person name="Durnford D.G."/>
            <person name="Fast N.M."/>
            <person name="Green B.R."/>
            <person name="Grisdale C.J."/>
            <person name="Hempel F."/>
            <person name="Henrissat B."/>
            <person name="Hoppner M.P."/>
            <person name="Ishida K."/>
            <person name="Kim E."/>
            <person name="Koreny L."/>
            <person name="Kroth P.G."/>
            <person name="Liu Y."/>
            <person name="Malik S.B."/>
            <person name="Maier U.G."/>
            <person name="McRose D."/>
            <person name="Mock T."/>
            <person name="Neilson J.A."/>
            <person name="Onodera N.T."/>
            <person name="Poole A.M."/>
            <person name="Pritham E.J."/>
            <person name="Richards T.A."/>
            <person name="Rocap G."/>
            <person name="Roy S.W."/>
            <person name="Sarai C."/>
            <person name="Schaack S."/>
            <person name="Shirato S."/>
            <person name="Slamovits C.H."/>
            <person name="Spencer D.F."/>
            <person name="Suzuki S."/>
            <person name="Worden A.Z."/>
            <person name="Zauner S."/>
            <person name="Barry K."/>
            <person name="Bell C."/>
            <person name="Bharti A.K."/>
            <person name="Crow J.A."/>
            <person name="Grimwood J."/>
            <person name="Kramer R."/>
            <person name="Lindquist E."/>
            <person name="Lucas S."/>
            <person name="Salamov A."/>
            <person name="McFadden G.I."/>
            <person name="Lane C.E."/>
            <person name="Keeling P.J."/>
            <person name="Gray M.W."/>
            <person name="Grigoriev I.V."/>
            <person name="Archibald J.M."/>
        </authorList>
    </citation>
    <scope>NUCLEOTIDE SEQUENCE</scope>
    <source>
        <strain evidence="3 5">CCMP2712</strain>
    </source>
</reference>
<reference evidence="4" key="3">
    <citation type="submission" date="2015-06" db="UniProtKB">
        <authorList>
            <consortium name="EnsemblProtists"/>
        </authorList>
    </citation>
    <scope>IDENTIFICATION</scope>
</reference>
<keyword evidence="5" id="KW-1185">Reference proteome</keyword>
<dbReference type="RefSeq" id="XP_005842143.1">
    <property type="nucleotide sequence ID" value="XM_005842086.1"/>
</dbReference>
<dbReference type="GeneID" id="17312266"/>
<dbReference type="eggNOG" id="ENOG502SB94">
    <property type="taxonomic scope" value="Eukaryota"/>
</dbReference>
<evidence type="ECO:0000256" key="2">
    <source>
        <dbReference type="SAM" id="MobiDB-lite"/>
    </source>
</evidence>